<evidence type="ECO:0000313" key="4">
    <source>
        <dbReference type="EMBL" id="HIV99921.1"/>
    </source>
</evidence>
<dbReference type="Gene3D" id="2.120.10.30">
    <property type="entry name" value="TolB, C-terminal domain"/>
    <property type="match status" value="1"/>
</dbReference>
<evidence type="ECO:0000313" key="5">
    <source>
        <dbReference type="Proteomes" id="UP000886752"/>
    </source>
</evidence>
<dbReference type="EMBL" id="DXHV01000022">
    <property type="protein sequence ID" value="HIV99921.1"/>
    <property type="molecule type" value="Genomic_DNA"/>
</dbReference>
<keyword evidence="1" id="KW-0378">Hydrolase</keyword>
<organism evidence="4 5">
    <name type="scientific">Candidatus Desulfovibrio intestinipullorum</name>
    <dbReference type="NCBI Taxonomy" id="2838536"/>
    <lineage>
        <taxon>Bacteria</taxon>
        <taxon>Pseudomonadati</taxon>
        <taxon>Thermodesulfobacteriota</taxon>
        <taxon>Desulfovibrionia</taxon>
        <taxon>Desulfovibrionales</taxon>
        <taxon>Desulfovibrionaceae</taxon>
        <taxon>Desulfovibrio</taxon>
    </lineage>
</organism>
<feature type="chain" id="PRO_5039358925" evidence="2">
    <location>
        <begin position="33"/>
        <end position="344"/>
    </location>
</feature>
<name>A0A9D1PUF3_9BACT</name>
<accession>A0A9D1PUF3</accession>
<feature type="signal peptide" evidence="2">
    <location>
        <begin position="1"/>
        <end position="32"/>
    </location>
</feature>
<dbReference type="SUPFAM" id="SSF63829">
    <property type="entry name" value="Calcium-dependent phosphotriesterase"/>
    <property type="match status" value="1"/>
</dbReference>
<dbReference type="AlphaFoldDB" id="A0A9D1PUF3"/>
<evidence type="ECO:0000259" key="3">
    <source>
        <dbReference type="Pfam" id="PF08450"/>
    </source>
</evidence>
<keyword evidence="2" id="KW-0732">Signal</keyword>
<dbReference type="GO" id="GO:0016787">
    <property type="term" value="F:hydrolase activity"/>
    <property type="evidence" value="ECO:0007669"/>
    <property type="project" value="UniProtKB-KW"/>
</dbReference>
<dbReference type="InterPro" id="IPR013658">
    <property type="entry name" value="SGL"/>
</dbReference>
<evidence type="ECO:0000256" key="1">
    <source>
        <dbReference type="ARBA" id="ARBA00022801"/>
    </source>
</evidence>
<comment type="caution">
    <text evidence="4">The sequence shown here is derived from an EMBL/GenBank/DDBJ whole genome shotgun (WGS) entry which is preliminary data.</text>
</comment>
<gene>
    <name evidence="4" type="ORF">H9894_01850</name>
</gene>
<evidence type="ECO:0000256" key="2">
    <source>
        <dbReference type="SAM" id="SignalP"/>
    </source>
</evidence>
<reference evidence="4" key="2">
    <citation type="submission" date="2021-04" db="EMBL/GenBank/DDBJ databases">
        <authorList>
            <person name="Gilroy R."/>
        </authorList>
    </citation>
    <scope>NUCLEOTIDE SEQUENCE</scope>
    <source>
        <strain evidence="4">ChiHecec2B26-446</strain>
    </source>
</reference>
<protein>
    <submittedName>
        <fullName evidence="4">SMP-30/gluconolactonase/LRE family protein</fullName>
    </submittedName>
</protein>
<dbReference type="InterPro" id="IPR051262">
    <property type="entry name" value="SMP-30/CGR1_Lactonase"/>
</dbReference>
<reference evidence="4" key="1">
    <citation type="journal article" date="2021" name="PeerJ">
        <title>Extensive microbial diversity within the chicken gut microbiome revealed by metagenomics and culture.</title>
        <authorList>
            <person name="Gilroy R."/>
            <person name="Ravi A."/>
            <person name="Getino M."/>
            <person name="Pursley I."/>
            <person name="Horton D.L."/>
            <person name="Alikhan N.F."/>
            <person name="Baker D."/>
            <person name="Gharbi K."/>
            <person name="Hall N."/>
            <person name="Watson M."/>
            <person name="Adriaenssens E.M."/>
            <person name="Foster-Nyarko E."/>
            <person name="Jarju S."/>
            <person name="Secka A."/>
            <person name="Antonio M."/>
            <person name="Oren A."/>
            <person name="Chaudhuri R.R."/>
            <person name="La Ragione R."/>
            <person name="Hildebrand F."/>
            <person name="Pallen M.J."/>
        </authorList>
    </citation>
    <scope>NUCLEOTIDE SEQUENCE</scope>
    <source>
        <strain evidence="4">ChiHecec2B26-446</strain>
    </source>
</reference>
<dbReference type="Proteomes" id="UP000886752">
    <property type="component" value="Unassembled WGS sequence"/>
</dbReference>
<sequence length="344" mass="37206">MQKRTVMTTLTRPLSLLLLAGGLLVQPECAQALSYDEAGRAPLPIPVSERSLQTDQAVPWYTVSKENHILEGAIFDADGSLLFCDVTDRAIRRLTRDKKLSTVLTMPDGFHASGLAFHRDGRLFIAAGHAARGLGCILALAKDGTLATILPTQAGFIPNDLCFDKMGGLYFTDFKGTATEPEGGVYYLTPAGDEVHTVIPRMARANGIALSPDGTTLWATEFCRNLLHMVYLQDATTPMPTGSFIAYRFTGPAPDSMRVDADGNIYVALCRQGRVLVFNRYGIPTGQVLIPGREEERNIRTTSLAIRPGARDLYIVSGNSQPGTVWGSGIFAAQAFARGLPATR</sequence>
<dbReference type="PANTHER" id="PTHR47572">
    <property type="entry name" value="LIPOPROTEIN-RELATED"/>
    <property type="match status" value="1"/>
</dbReference>
<dbReference type="InterPro" id="IPR011042">
    <property type="entry name" value="6-blade_b-propeller_TolB-like"/>
</dbReference>
<dbReference type="Pfam" id="PF08450">
    <property type="entry name" value="SGL"/>
    <property type="match status" value="1"/>
</dbReference>
<proteinExistence type="predicted"/>
<feature type="domain" description="SMP-30/Gluconolactonase/LRE-like region" evidence="3">
    <location>
        <begin position="71"/>
        <end position="317"/>
    </location>
</feature>
<dbReference type="PANTHER" id="PTHR47572:SF4">
    <property type="entry name" value="LACTONASE DRP35"/>
    <property type="match status" value="1"/>
</dbReference>